<evidence type="ECO:0000256" key="1">
    <source>
        <dbReference type="ARBA" id="ARBA00023002"/>
    </source>
</evidence>
<feature type="binding site" evidence="3">
    <location>
        <position position="277"/>
    </location>
    <ligand>
        <name>NAD(+)</name>
        <dbReference type="ChEBI" id="CHEBI:57540"/>
    </ligand>
</feature>
<keyword evidence="1 7" id="KW-0560">Oxidoreductase</keyword>
<evidence type="ECO:0000259" key="6">
    <source>
        <dbReference type="Pfam" id="PF02737"/>
    </source>
</evidence>
<dbReference type="PIRSF" id="PIRSF000105">
    <property type="entry name" value="HCDH"/>
    <property type="match status" value="1"/>
</dbReference>
<dbReference type="GO" id="GO:0006635">
    <property type="term" value="P:fatty acid beta-oxidation"/>
    <property type="evidence" value="ECO:0007669"/>
    <property type="project" value="TreeGrafter"/>
</dbReference>
<feature type="binding site" evidence="3">
    <location>
        <position position="100"/>
    </location>
    <ligand>
        <name>NAD(+)</name>
        <dbReference type="ChEBI" id="CHEBI:57540"/>
    </ligand>
</feature>
<dbReference type="EMBL" id="WHUT02000012">
    <property type="protein sequence ID" value="NUB46196.1"/>
    <property type="molecule type" value="Genomic_DNA"/>
</dbReference>
<name>A0A8X8H2Q0_9RHOB</name>
<dbReference type="InterPro" id="IPR013328">
    <property type="entry name" value="6PGD_dom2"/>
</dbReference>
<feature type="binding site" evidence="4">
    <location>
        <position position="52"/>
    </location>
    <ligand>
        <name>CoA</name>
        <dbReference type="ChEBI" id="CHEBI:57287"/>
    </ligand>
</feature>
<feature type="domain" description="3-hydroxyacyl-CoA dehydrogenase NAD binding" evidence="6">
    <location>
        <begin position="8"/>
        <end position="186"/>
    </location>
</feature>
<dbReference type="GO" id="GO:0008691">
    <property type="term" value="F:3-hydroxybutyryl-CoA dehydrogenase activity"/>
    <property type="evidence" value="ECO:0007669"/>
    <property type="project" value="UniProtKB-EC"/>
</dbReference>
<protein>
    <submittedName>
        <fullName evidence="7">3-hydroxybutyryl-CoA dehydrogenase</fullName>
        <ecNumber evidence="7">1.1.1.157</ecNumber>
    </submittedName>
</protein>
<dbReference type="SUPFAM" id="SSF51735">
    <property type="entry name" value="NAD(P)-binding Rossmann-fold domains"/>
    <property type="match status" value="1"/>
</dbReference>
<feature type="binding site" evidence="4">
    <location>
        <position position="59"/>
    </location>
    <ligand>
        <name>CoA</name>
        <dbReference type="ChEBI" id="CHEBI:57287"/>
    </ligand>
</feature>
<organism evidence="7 8">
    <name type="scientific">Fertoeibacter niger</name>
    <dbReference type="NCBI Taxonomy" id="2656921"/>
    <lineage>
        <taxon>Bacteria</taxon>
        <taxon>Pseudomonadati</taxon>
        <taxon>Pseudomonadota</taxon>
        <taxon>Alphaproteobacteria</taxon>
        <taxon>Rhodobacterales</taxon>
        <taxon>Paracoccaceae</taxon>
        <taxon>Fertoeibacter</taxon>
    </lineage>
</organism>
<dbReference type="InterPro" id="IPR036291">
    <property type="entry name" value="NAD(P)-bd_dom_sf"/>
</dbReference>
<dbReference type="GO" id="GO:0070403">
    <property type="term" value="F:NAD+ binding"/>
    <property type="evidence" value="ECO:0007669"/>
    <property type="project" value="InterPro"/>
</dbReference>
<dbReference type="Gene3D" id="1.10.1040.10">
    <property type="entry name" value="N-(1-d-carboxylethyl)-l-norvaline Dehydrogenase, domain 2"/>
    <property type="match status" value="1"/>
</dbReference>
<dbReference type="InterPro" id="IPR006108">
    <property type="entry name" value="3HC_DH_C"/>
</dbReference>
<dbReference type="PANTHER" id="PTHR48075:SF5">
    <property type="entry name" value="3-HYDROXYBUTYRYL-COA DEHYDROGENASE"/>
    <property type="match status" value="1"/>
</dbReference>
<feature type="binding site" evidence="3">
    <location>
        <position position="122"/>
    </location>
    <ligand>
        <name>NAD(+)</name>
        <dbReference type="ChEBI" id="CHEBI:57540"/>
    </ligand>
</feature>
<dbReference type="Pfam" id="PF02737">
    <property type="entry name" value="3HCDH_N"/>
    <property type="match status" value="1"/>
</dbReference>
<dbReference type="InterPro" id="IPR008927">
    <property type="entry name" value="6-PGluconate_DH-like_C_sf"/>
</dbReference>
<gene>
    <name evidence="7" type="ORF">GEU84_017515</name>
</gene>
<dbReference type="Proteomes" id="UP000484076">
    <property type="component" value="Unassembled WGS sequence"/>
</dbReference>
<feature type="binding site" evidence="3">
    <location>
        <begin position="13"/>
        <end position="18"/>
    </location>
    <ligand>
        <name>NAD(+)</name>
        <dbReference type="ChEBI" id="CHEBI:57540"/>
    </ligand>
</feature>
<accession>A0A8X8H2Q0</accession>
<proteinExistence type="predicted"/>
<keyword evidence="8" id="KW-1185">Reference proteome</keyword>
<evidence type="ECO:0000256" key="3">
    <source>
        <dbReference type="PIRSR" id="PIRSR000105-2"/>
    </source>
</evidence>
<dbReference type="PANTHER" id="PTHR48075">
    <property type="entry name" value="3-HYDROXYACYL-COA DEHYDROGENASE FAMILY PROTEIN"/>
    <property type="match status" value="1"/>
</dbReference>
<dbReference type="Gene3D" id="3.40.50.720">
    <property type="entry name" value="NAD(P)-binding Rossmann-like Domain"/>
    <property type="match status" value="1"/>
</dbReference>
<evidence type="ECO:0000313" key="7">
    <source>
        <dbReference type="EMBL" id="NUB46196.1"/>
    </source>
</evidence>
<dbReference type="FunFam" id="3.40.50.720:FF:000009">
    <property type="entry name" value="Fatty oxidation complex, alpha subunit"/>
    <property type="match status" value="1"/>
</dbReference>
<feature type="site" description="Important for catalytic activity" evidence="2">
    <location>
        <position position="143"/>
    </location>
</feature>
<evidence type="ECO:0000256" key="4">
    <source>
        <dbReference type="PIRSR" id="PIRSR000105-3"/>
    </source>
</evidence>
<keyword evidence="3" id="KW-0520">NAD</keyword>
<dbReference type="NCBIfam" id="NF005875">
    <property type="entry name" value="PRK07819.1"/>
    <property type="match status" value="1"/>
</dbReference>
<dbReference type="Pfam" id="PF00725">
    <property type="entry name" value="3HCDH"/>
    <property type="match status" value="1"/>
</dbReference>
<evidence type="ECO:0000259" key="5">
    <source>
        <dbReference type="Pfam" id="PF00725"/>
    </source>
</evidence>
<dbReference type="InterPro" id="IPR022694">
    <property type="entry name" value="3-OHacyl-CoA_DH"/>
</dbReference>
<reference evidence="7" key="1">
    <citation type="submission" date="2020-05" db="EMBL/GenBank/DDBJ databases">
        <title>Fertoebacter nigrum gen. nov., sp. nov., a new member of the family Rhodobacteraceae.</title>
        <authorList>
            <person name="Szuroczki S."/>
            <person name="Abbaszade G."/>
            <person name="Buni D."/>
            <person name="Schumann P."/>
            <person name="Toth E."/>
        </authorList>
    </citation>
    <scope>NUCLEOTIDE SEQUENCE</scope>
    <source>
        <strain evidence="7">RG-N-1a</strain>
    </source>
</reference>
<evidence type="ECO:0000256" key="2">
    <source>
        <dbReference type="PIRSR" id="PIRSR000105-1"/>
    </source>
</evidence>
<dbReference type="NCBIfam" id="NF004474">
    <property type="entry name" value="PRK05808.1"/>
    <property type="match status" value="1"/>
</dbReference>
<feature type="domain" description="3-hydroxyacyl-CoA dehydrogenase C-terminal" evidence="5">
    <location>
        <begin position="189"/>
        <end position="285"/>
    </location>
</feature>
<dbReference type="EC" id="1.1.1.157" evidence="7"/>
<feature type="binding site" evidence="3">
    <location>
        <position position="146"/>
    </location>
    <ligand>
        <name>NAD(+)</name>
        <dbReference type="ChEBI" id="CHEBI:57540"/>
    </ligand>
</feature>
<feature type="binding site" evidence="3">
    <location>
        <position position="95"/>
    </location>
    <ligand>
        <name>NAD(+)</name>
        <dbReference type="ChEBI" id="CHEBI:57540"/>
    </ligand>
</feature>
<comment type="caution">
    <text evidence="7">The sequence shown here is derived from an EMBL/GenBank/DDBJ whole genome shotgun (WGS) entry which is preliminary data.</text>
</comment>
<evidence type="ECO:0000313" key="8">
    <source>
        <dbReference type="Proteomes" id="UP000484076"/>
    </source>
</evidence>
<dbReference type="InterPro" id="IPR006176">
    <property type="entry name" value="3-OHacyl-CoA_DH_NAD-bd"/>
</dbReference>
<dbReference type="SUPFAM" id="SSF48179">
    <property type="entry name" value="6-phosphogluconate dehydrogenase C-terminal domain-like"/>
    <property type="match status" value="1"/>
</dbReference>
<feature type="binding site" evidence="4">
    <location>
        <position position="122"/>
    </location>
    <ligand>
        <name>CoA</name>
        <dbReference type="ChEBI" id="CHEBI:57287"/>
    </ligand>
</feature>
<feature type="binding site" evidence="3">
    <location>
        <position position="36"/>
    </location>
    <ligand>
        <name>NAD(+)</name>
        <dbReference type="ChEBI" id="CHEBI:57540"/>
    </ligand>
</feature>
<sequence>MTMTDLRNIGVIGAGTMGNGIAQTCALAGFPVVLQDLSDAALDRARKTMEGSLARLVKKATLTEAQAADTLARITMTTTLDLMADRDIVIEAIVEKLEVKAAILGKLDAICRADAVLASNTSSISLTQLAAASAHPGRVIGMHFFNPVPVMQLVEIIRALQTTDAVAEAVTALTHAIGKTPRVSKDSYGFIVNRLLAPQINEAINCVYEGLATPEDIDSMMKLGANHPMGPLALGDLIGLDVVLNIMETLYDGFDDPKYRPSPLLKQMVSAGYLGRKAGKGFAEYPAA</sequence>
<dbReference type="AlphaFoldDB" id="A0A8X8H2Q0"/>